<dbReference type="Gene3D" id="3.30.1540.10">
    <property type="entry name" value="formyl-coa transferase, domain 3"/>
    <property type="match status" value="1"/>
</dbReference>
<accession>A0A2T2WHT4</accession>
<dbReference type="Pfam" id="PF02515">
    <property type="entry name" value="CoA_transf_3"/>
    <property type="match status" value="1"/>
</dbReference>
<dbReference type="InterPro" id="IPR050509">
    <property type="entry name" value="CoA-transferase_III"/>
</dbReference>
<dbReference type="InterPro" id="IPR044855">
    <property type="entry name" value="CoA-Trfase_III_dom3_sf"/>
</dbReference>
<proteinExistence type="predicted"/>
<dbReference type="Gene3D" id="3.40.50.10540">
    <property type="entry name" value="Crotonobetainyl-coa:carnitine coa-transferase, domain 1"/>
    <property type="match status" value="1"/>
</dbReference>
<evidence type="ECO:0000313" key="2">
    <source>
        <dbReference type="Proteomes" id="UP000241848"/>
    </source>
</evidence>
<name>A0A2T2WHT4_9FIRM</name>
<evidence type="ECO:0000313" key="1">
    <source>
        <dbReference type="EMBL" id="PSR21785.1"/>
    </source>
</evidence>
<gene>
    <name evidence="1" type="ORF">C7B45_09375</name>
</gene>
<dbReference type="SUPFAM" id="SSF89796">
    <property type="entry name" value="CoA-transferase family III (CaiB/BaiF)"/>
    <property type="match status" value="1"/>
</dbReference>
<dbReference type="InterPro" id="IPR023606">
    <property type="entry name" value="CoA-Trfase_III_dom_1_sf"/>
</dbReference>
<protein>
    <submittedName>
        <fullName evidence="1">CoA transferase</fullName>
    </submittedName>
</protein>
<dbReference type="AlphaFoldDB" id="A0A2T2WHT4"/>
<reference evidence="1 2" key="1">
    <citation type="journal article" date="2014" name="BMC Genomics">
        <title>Comparison of environmental and isolate Sulfobacillus genomes reveals diverse carbon, sulfur, nitrogen, and hydrogen metabolisms.</title>
        <authorList>
            <person name="Justice N.B."/>
            <person name="Norman A."/>
            <person name="Brown C.T."/>
            <person name="Singh A."/>
            <person name="Thomas B.C."/>
            <person name="Banfield J.F."/>
        </authorList>
    </citation>
    <scope>NUCLEOTIDE SEQUENCE [LARGE SCALE GENOMIC DNA]</scope>
    <source>
        <strain evidence="1">AMDSBA3</strain>
    </source>
</reference>
<dbReference type="InterPro" id="IPR003673">
    <property type="entry name" value="CoA-Trfase_fam_III"/>
</dbReference>
<comment type="caution">
    <text evidence="1">The sequence shown here is derived from an EMBL/GenBank/DDBJ whole genome shotgun (WGS) entry which is preliminary data.</text>
</comment>
<dbReference type="Proteomes" id="UP000241848">
    <property type="component" value="Unassembled WGS sequence"/>
</dbReference>
<organism evidence="1 2">
    <name type="scientific">Sulfobacillus acidophilus</name>
    <dbReference type="NCBI Taxonomy" id="53633"/>
    <lineage>
        <taxon>Bacteria</taxon>
        <taxon>Bacillati</taxon>
        <taxon>Bacillota</taxon>
        <taxon>Clostridia</taxon>
        <taxon>Eubacteriales</taxon>
        <taxon>Clostridiales Family XVII. Incertae Sedis</taxon>
        <taxon>Sulfobacillus</taxon>
    </lineage>
</organism>
<keyword evidence="1" id="KW-0808">Transferase</keyword>
<dbReference type="PANTHER" id="PTHR48228:SF5">
    <property type="entry name" value="ALPHA-METHYLACYL-COA RACEMASE"/>
    <property type="match status" value="1"/>
</dbReference>
<sequence length="385" mass="42457">MTPLRGIRVLDLSRLLPGPWASLMLNDLGAEVIKIENPEHADDVRGFGPIVQGHSALHHLLNRGKKSMTLNLKHDDGRKLFLQLVETADVVLESFRPGVLEGLQLDFDHLRQANAQIVLCSLTGYGQTGPRSHEAGHDINYIGYAGILGLNGNGDRVPIVPSVPIADLAGGSMAVIAILAGLWARQSTQVAQWIDVAMLDGVFTWLPVLIAENLRPGGVDQQTGVLSGGYACYTTYPTQDGRFMCVGALEPKFWLTFCRALKVLEFVGQQFAPMDRQQEMKTVIAEIFLAHSQAYWIERFADVEACCTPVLTVSEALRERELDTRAMVDTKTKIPDFGQPFRWIGTEEVPIDTRTRRLGEDTANILAQIGVTPKHLQVLKERGTV</sequence>
<dbReference type="EMBL" id="PXYV01000027">
    <property type="protein sequence ID" value="PSR21785.1"/>
    <property type="molecule type" value="Genomic_DNA"/>
</dbReference>
<dbReference type="PANTHER" id="PTHR48228">
    <property type="entry name" value="SUCCINYL-COA--D-CITRAMALATE COA-TRANSFERASE"/>
    <property type="match status" value="1"/>
</dbReference>
<dbReference type="GO" id="GO:0016740">
    <property type="term" value="F:transferase activity"/>
    <property type="evidence" value="ECO:0007669"/>
    <property type="project" value="UniProtKB-KW"/>
</dbReference>